<comment type="caution">
    <text evidence="1">The sequence shown here is derived from an EMBL/GenBank/DDBJ whole genome shotgun (WGS) entry which is preliminary data.</text>
</comment>
<gene>
    <name evidence="1" type="ORF">A2V54_02620</name>
</gene>
<reference evidence="1 2" key="1">
    <citation type="journal article" date="2016" name="Nat. Commun.">
        <title>Thousands of microbial genomes shed light on interconnected biogeochemical processes in an aquifer system.</title>
        <authorList>
            <person name="Anantharaman K."/>
            <person name="Brown C.T."/>
            <person name="Hug L.A."/>
            <person name="Sharon I."/>
            <person name="Castelle C.J."/>
            <person name="Probst A.J."/>
            <person name="Thomas B.C."/>
            <person name="Singh A."/>
            <person name="Wilkins M.J."/>
            <person name="Karaoz U."/>
            <person name="Brodie E.L."/>
            <person name="Williams K.H."/>
            <person name="Hubbard S.S."/>
            <person name="Banfield J.F."/>
        </authorList>
    </citation>
    <scope>NUCLEOTIDE SEQUENCE [LARGE SCALE GENOMIC DNA]</scope>
</reference>
<dbReference type="Proteomes" id="UP000176583">
    <property type="component" value="Unassembled WGS sequence"/>
</dbReference>
<sequence length="71" mass="7986">MISLTIFSTLEIVAGVTSLLLKIYSPFDARSPIFKLWTVNILILTNQAAIGIENTLPRVFFDEKEINSEDN</sequence>
<evidence type="ECO:0000313" key="2">
    <source>
        <dbReference type="Proteomes" id="UP000176583"/>
    </source>
</evidence>
<dbReference type="AlphaFoldDB" id="A0A1F4UJI0"/>
<organism evidence="1 2">
    <name type="scientific">candidate division WWE3 bacterium RBG_19FT_COMBO_53_11</name>
    <dbReference type="NCBI Taxonomy" id="1802613"/>
    <lineage>
        <taxon>Bacteria</taxon>
        <taxon>Katanobacteria</taxon>
    </lineage>
</organism>
<name>A0A1F4UJI0_UNCKA</name>
<proteinExistence type="predicted"/>
<accession>A0A1F4UJI0</accession>
<dbReference type="EMBL" id="MEUW01000001">
    <property type="protein sequence ID" value="OGC44970.1"/>
    <property type="molecule type" value="Genomic_DNA"/>
</dbReference>
<evidence type="ECO:0000313" key="1">
    <source>
        <dbReference type="EMBL" id="OGC44970.1"/>
    </source>
</evidence>
<protein>
    <submittedName>
        <fullName evidence="1">Uncharacterized protein</fullName>
    </submittedName>
</protein>